<dbReference type="GO" id="GO:0008270">
    <property type="term" value="F:zinc ion binding"/>
    <property type="evidence" value="ECO:0007669"/>
    <property type="project" value="UniProtKB-KW"/>
</dbReference>
<dbReference type="PRINTS" id="PR00619">
    <property type="entry name" value="GATAZNFINGER"/>
</dbReference>
<protein>
    <submittedName>
        <fullName evidence="13">Transcription factor GATA-6-like isoform X1</fullName>
    </submittedName>
</protein>
<dbReference type="Gene3D" id="3.30.50.10">
    <property type="entry name" value="Erythroid Transcription Factor GATA-1, subunit A"/>
    <property type="match status" value="2"/>
</dbReference>
<keyword evidence="4" id="KW-0862">Zinc</keyword>
<dbReference type="GeneID" id="113392812"/>
<feature type="region of interest" description="Disordered" evidence="10">
    <location>
        <begin position="568"/>
        <end position="588"/>
    </location>
</feature>
<feature type="region of interest" description="Disordered" evidence="10">
    <location>
        <begin position="1"/>
        <end position="128"/>
    </location>
</feature>
<reference evidence="13" key="1">
    <citation type="submission" date="2025-08" db="UniProtKB">
        <authorList>
            <consortium name="RefSeq"/>
        </authorList>
    </citation>
    <scope>IDENTIFICATION</scope>
    <source>
        <tissue evidence="13">Whole body</tissue>
    </source>
</reference>
<dbReference type="FunFam" id="3.30.50.10:FF:000032">
    <property type="entry name" value="Transcription factor GATA-3"/>
    <property type="match status" value="1"/>
</dbReference>
<dbReference type="GO" id="GO:0000981">
    <property type="term" value="F:DNA-binding transcription factor activity, RNA polymerase II-specific"/>
    <property type="evidence" value="ECO:0007669"/>
    <property type="project" value="TreeGrafter"/>
</dbReference>
<accession>A0A8B8HKZ0</accession>
<evidence type="ECO:0000256" key="5">
    <source>
        <dbReference type="ARBA" id="ARBA00023015"/>
    </source>
</evidence>
<dbReference type="GO" id="GO:0000978">
    <property type="term" value="F:RNA polymerase II cis-regulatory region sequence-specific DNA binding"/>
    <property type="evidence" value="ECO:0007669"/>
    <property type="project" value="TreeGrafter"/>
</dbReference>
<dbReference type="RefSeq" id="XP_026485195.1">
    <property type="nucleotide sequence ID" value="XM_026629410.2"/>
</dbReference>
<keyword evidence="8" id="KW-0539">Nucleus</keyword>
<dbReference type="GO" id="GO:0045944">
    <property type="term" value="P:positive regulation of transcription by RNA polymerase II"/>
    <property type="evidence" value="ECO:0007669"/>
    <property type="project" value="TreeGrafter"/>
</dbReference>
<dbReference type="InterPro" id="IPR013088">
    <property type="entry name" value="Znf_NHR/GATA"/>
</dbReference>
<gene>
    <name evidence="13" type="primary">LOC113392812</name>
</gene>
<evidence type="ECO:0000256" key="1">
    <source>
        <dbReference type="ARBA" id="ARBA00004123"/>
    </source>
</evidence>
<dbReference type="SMART" id="SM00401">
    <property type="entry name" value="ZnF_GATA"/>
    <property type="match status" value="2"/>
</dbReference>
<dbReference type="SUPFAM" id="SSF57716">
    <property type="entry name" value="Glucocorticoid receptor-like (DNA-binding domain)"/>
    <property type="match status" value="2"/>
</dbReference>
<keyword evidence="7" id="KW-0804">Transcription</keyword>
<dbReference type="GO" id="GO:0000122">
    <property type="term" value="P:negative regulation of transcription by RNA polymerase II"/>
    <property type="evidence" value="ECO:0007669"/>
    <property type="project" value="TreeGrafter"/>
</dbReference>
<dbReference type="InterPro" id="IPR039355">
    <property type="entry name" value="Transcription_factor_GATA"/>
</dbReference>
<keyword evidence="3 9" id="KW-0863">Zinc-finger</keyword>
<dbReference type="CDD" id="cd00202">
    <property type="entry name" value="ZnF_GATA"/>
    <property type="match status" value="2"/>
</dbReference>
<feature type="compositionally biased region" description="Polar residues" evidence="10">
    <location>
        <begin position="59"/>
        <end position="70"/>
    </location>
</feature>
<dbReference type="GO" id="GO:0045165">
    <property type="term" value="P:cell fate commitment"/>
    <property type="evidence" value="ECO:0007669"/>
    <property type="project" value="TreeGrafter"/>
</dbReference>
<feature type="domain" description="GATA-type" evidence="11">
    <location>
        <begin position="460"/>
        <end position="502"/>
    </location>
</feature>
<dbReference type="OMA" id="PHHVIVS"/>
<keyword evidence="6" id="KW-0238">DNA-binding</keyword>
<dbReference type="AlphaFoldDB" id="A0A8B8HKZ0"/>
<evidence type="ECO:0000313" key="12">
    <source>
        <dbReference type="Proteomes" id="UP001652626"/>
    </source>
</evidence>
<feature type="region of interest" description="Disordered" evidence="10">
    <location>
        <begin position="148"/>
        <end position="186"/>
    </location>
</feature>
<keyword evidence="5" id="KW-0805">Transcription regulation</keyword>
<evidence type="ECO:0000256" key="9">
    <source>
        <dbReference type="PROSITE-ProRule" id="PRU00094"/>
    </source>
</evidence>
<dbReference type="InterPro" id="IPR000679">
    <property type="entry name" value="Znf_GATA"/>
</dbReference>
<sequence length="654" mass="69846">MENVSAMIQRNEEQRDGDNNEALQLVKNEERQDMAGGESNVGGNGEGASHPASGAVAGTESNAEPHSVITSRRALRTITTAGHITDGTELNDDGVKGEPPEPQQLEHEQMQYAPKLEDTDGRNAASHYDEERLRLAEAETARYLAFKQEPYRSLQSPTPAPQDKRLQPQPQYARGPPPRPAYGRGLALRYGTPHHVIVAQDGDTEEHSHESFLQKEKAEQLQQAYAASEAANAQDGRQYAAVLSDQVAVSSALEMIQTTSLSNQQAVGVAYQQVKYESRGEGEPRPTTYASLQPVTSVHSASGYTYAGQSPQYAAAGYSTYNSSKELLTLYGAGPAAPRGDDSPPGLLYRSDPTLSSSSLNSRGAHVVYGSVVPQSQAVYEAPPSPNSQQVNVLYTHGNTVQYKVGGEHYLGQGGGVEYVPVSGYEGGLLVESYAAPAQAWPGHNLLPIDDSFDPSMAGMGEVKECVNCAAATTPLWRRDGTGHYLCNACGLYTRINGVNRPPLKGQKAKPQQALPTNGNRRVGVTCANCRTSNTTLWRRNNNGEPVCNACGLYYKLHNVNRPLSMKKDGIQTRKRKPKSMGGGGGSAGVARGGALSVEAHSHKVLPPLYAAVEGAGAGAPLLLLPAARHHADLAVPALELSGVATSTQHYRPP</sequence>
<organism evidence="12 13">
    <name type="scientific">Vanessa tameamea</name>
    <name type="common">Kamehameha butterfly</name>
    <dbReference type="NCBI Taxonomy" id="334116"/>
    <lineage>
        <taxon>Eukaryota</taxon>
        <taxon>Metazoa</taxon>
        <taxon>Ecdysozoa</taxon>
        <taxon>Arthropoda</taxon>
        <taxon>Hexapoda</taxon>
        <taxon>Insecta</taxon>
        <taxon>Pterygota</taxon>
        <taxon>Neoptera</taxon>
        <taxon>Endopterygota</taxon>
        <taxon>Lepidoptera</taxon>
        <taxon>Glossata</taxon>
        <taxon>Ditrysia</taxon>
        <taxon>Papilionoidea</taxon>
        <taxon>Nymphalidae</taxon>
        <taxon>Nymphalinae</taxon>
        <taxon>Vanessa</taxon>
    </lineage>
</organism>
<keyword evidence="2" id="KW-0479">Metal-binding</keyword>
<dbReference type="OrthoDB" id="515401at2759"/>
<evidence type="ECO:0000256" key="2">
    <source>
        <dbReference type="ARBA" id="ARBA00022723"/>
    </source>
</evidence>
<dbReference type="PANTHER" id="PTHR10071">
    <property type="entry name" value="TRANSCRIPTION FACTOR GATA FAMILY MEMBER"/>
    <property type="match status" value="1"/>
</dbReference>
<evidence type="ECO:0000313" key="13">
    <source>
        <dbReference type="RefSeq" id="XP_026485195.1"/>
    </source>
</evidence>
<dbReference type="PROSITE" id="PS50114">
    <property type="entry name" value="GATA_ZN_FINGER_2"/>
    <property type="match status" value="2"/>
</dbReference>
<evidence type="ECO:0000256" key="8">
    <source>
        <dbReference type="ARBA" id="ARBA00023242"/>
    </source>
</evidence>
<evidence type="ECO:0000256" key="6">
    <source>
        <dbReference type="ARBA" id="ARBA00023125"/>
    </source>
</evidence>
<dbReference type="PANTHER" id="PTHR10071:SF337">
    <property type="entry name" value="GATA-BINDING FACTOR A"/>
    <property type="match status" value="1"/>
</dbReference>
<dbReference type="GO" id="GO:0005634">
    <property type="term" value="C:nucleus"/>
    <property type="evidence" value="ECO:0007669"/>
    <property type="project" value="UniProtKB-SubCell"/>
</dbReference>
<name>A0A8B8HKZ0_VANTA</name>
<evidence type="ECO:0000256" key="3">
    <source>
        <dbReference type="ARBA" id="ARBA00022771"/>
    </source>
</evidence>
<comment type="subcellular location">
    <subcellularLocation>
        <location evidence="1">Nucleus</location>
    </subcellularLocation>
</comment>
<evidence type="ECO:0000256" key="4">
    <source>
        <dbReference type="ARBA" id="ARBA00022833"/>
    </source>
</evidence>
<dbReference type="PROSITE" id="PS00344">
    <property type="entry name" value="GATA_ZN_FINGER_1"/>
    <property type="match status" value="2"/>
</dbReference>
<dbReference type="Proteomes" id="UP001652626">
    <property type="component" value="Chromosome 5"/>
</dbReference>
<dbReference type="Pfam" id="PF00320">
    <property type="entry name" value="GATA"/>
    <property type="match status" value="2"/>
</dbReference>
<evidence type="ECO:0000256" key="10">
    <source>
        <dbReference type="SAM" id="MobiDB-lite"/>
    </source>
</evidence>
<keyword evidence="12" id="KW-1185">Reference proteome</keyword>
<evidence type="ECO:0000256" key="7">
    <source>
        <dbReference type="ARBA" id="ARBA00023163"/>
    </source>
</evidence>
<proteinExistence type="predicted"/>
<evidence type="ECO:0000259" key="11">
    <source>
        <dbReference type="PROSITE" id="PS50114"/>
    </source>
</evidence>
<feature type="compositionally biased region" description="Basic and acidic residues" evidence="10">
    <location>
        <begin position="93"/>
        <end position="128"/>
    </location>
</feature>
<feature type="domain" description="GATA-type" evidence="11">
    <location>
        <begin position="521"/>
        <end position="574"/>
    </location>
</feature>